<feature type="domain" description="N-end aminoacyl transferase N-terminal" evidence="5">
    <location>
        <begin position="12"/>
        <end position="81"/>
    </location>
</feature>
<dbReference type="PANTHER" id="PTHR21367:SF1">
    <property type="entry name" value="ARGINYL-TRNA--PROTEIN TRANSFERASE 1"/>
    <property type="match status" value="1"/>
</dbReference>
<name>A0A8E6BAS2_9BACT</name>
<dbReference type="SUPFAM" id="SSF55729">
    <property type="entry name" value="Acyl-CoA N-acyltransferases (Nat)"/>
    <property type="match status" value="1"/>
</dbReference>
<dbReference type="GO" id="GO:0005737">
    <property type="term" value="C:cytoplasm"/>
    <property type="evidence" value="ECO:0007669"/>
    <property type="project" value="UniProtKB-SubCell"/>
</dbReference>
<comment type="subcellular location">
    <subcellularLocation>
        <location evidence="4">Cytoplasm</location>
    </subcellularLocation>
</comment>
<comment type="catalytic activity">
    <reaction evidence="4">
        <text>N-terminal L-glutamyl-[protein] + L-leucyl-tRNA(Leu) = N-terminal L-leucyl-L-glutamyl-[protein] + tRNA(Leu) + H(+)</text>
        <dbReference type="Rhea" id="RHEA:50412"/>
        <dbReference type="Rhea" id="RHEA-COMP:9613"/>
        <dbReference type="Rhea" id="RHEA-COMP:9622"/>
        <dbReference type="Rhea" id="RHEA-COMP:12664"/>
        <dbReference type="Rhea" id="RHEA-COMP:12668"/>
        <dbReference type="ChEBI" id="CHEBI:15378"/>
        <dbReference type="ChEBI" id="CHEBI:64721"/>
        <dbReference type="ChEBI" id="CHEBI:78442"/>
        <dbReference type="ChEBI" id="CHEBI:78494"/>
        <dbReference type="ChEBI" id="CHEBI:133041"/>
        <dbReference type="EC" id="2.3.2.29"/>
    </reaction>
</comment>
<dbReference type="NCBIfam" id="NF002346">
    <property type="entry name" value="PRK01305.2-3"/>
    <property type="match status" value="1"/>
</dbReference>
<dbReference type="Pfam" id="PF04376">
    <property type="entry name" value="ATE_N"/>
    <property type="match status" value="1"/>
</dbReference>
<dbReference type="InterPro" id="IPR007471">
    <property type="entry name" value="N-end_Aminoacyl_Trfase_N"/>
</dbReference>
<comment type="catalytic activity">
    <reaction evidence="4">
        <text>N-terminal L-aspartyl-[protein] + L-leucyl-tRNA(Leu) = N-terminal L-leucyl-L-aspartyl-[protein] + tRNA(Leu) + H(+)</text>
        <dbReference type="Rhea" id="RHEA:50420"/>
        <dbReference type="Rhea" id="RHEA-COMP:9613"/>
        <dbReference type="Rhea" id="RHEA-COMP:9622"/>
        <dbReference type="Rhea" id="RHEA-COMP:12669"/>
        <dbReference type="Rhea" id="RHEA-COMP:12674"/>
        <dbReference type="ChEBI" id="CHEBI:15378"/>
        <dbReference type="ChEBI" id="CHEBI:64720"/>
        <dbReference type="ChEBI" id="CHEBI:78442"/>
        <dbReference type="ChEBI" id="CHEBI:78494"/>
        <dbReference type="ChEBI" id="CHEBI:133042"/>
        <dbReference type="EC" id="2.3.2.29"/>
    </reaction>
</comment>
<dbReference type="RefSeq" id="WP_213499392.1">
    <property type="nucleotide sequence ID" value="NZ_CP074694.1"/>
</dbReference>
<dbReference type="KEGG" id="tsph:KIH39_11080"/>
<comment type="function">
    <text evidence="4">Functions in the N-end rule pathway of protein degradation where it conjugates Leu from its aminoacyl-tRNA to the N-termini of proteins containing an N-terminal aspartate or glutamate.</text>
</comment>
<dbReference type="GO" id="GO:0071596">
    <property type="term" value="P:ubiquitin-dependent protein catabolic process via the N-end rule pathway"/>
    <property type="evidence" value="ECO:0007669"/>
    <property type="project" value="InterPro"/>
</dbReference>
<proteinExistence type="inferred from homology"/>
<dbReference type="InterPro" id="IPR016181">
    <property type="entry name" value="Acyl_CoA_acyltransferase"/>
</dbReference>
<dbReference type="EC" id="2.3.2.29" evidence="4"/>
<keyword evidence="8" id="KW-1185">Reference proteome</keyword>
<evidence type="ECO:0000256" key="3">
    <source>
        <dbReference type="ARBA" id="ARBA00023315"/>
    </source>
</evidence>
<evidence type="ECO:0000256" key="4">
    <source>
        <dbReference type="HAMAP-Rule" id="MF_00689"/>
    </source>
</evidence>
<dbReference type="InterPro" id="IPR030700">
    <property type="entry name" value="N-end_Aminoacyl_Trfase"/>
</dbReference>
<keyword evidence="3 4" id="KW-0012">Acyltransferase</keyword>
<dbReference type="PANTHER" id="PTHR21367">
    <property type="entry name" value="ARGININE-TRNA-PROTEIN TRANSFERASE 1"/>
    <property type="match status" value="1"/>
</dbReference>
<dbReference type="EMBL" id="CP074694">
    <property type="protein sequence ID" value="QVL34419.1"/>
    <property type="molecule type" value="Genomic_DNA"/>
</dbReference>
<evidence type="ECO:0000256" key="2">
    <source>
        <dbReference type="ARBA" id="ARBA00022679"/>
    </source>
</evidence>
<organism evidence="7 8">
    <name type="scientific">Telmatocola sphagniphila</name>
    <dbReference type="NCBI Taxonomy" id="1123043"/>
    <lineage>
        <taxon>Bacteria</taxon>
        <taxon>Pseudomonadati</taxon>
        <taxon>Planctomycetota</taxon>
        <taxon>Planctomycetia</taxon>
        <taxon>Gemmatales</taxon>
        <taxon>Gemmataceae</taxon>
    </lineage>
</organism>
<reference evidence="7" key="1">
    <citation type="submission" date="2021-05" db="EMBL/GenBank/DDBJ databases">
        <title>Complete genome sequence of the cellulolytic planctomycete Telmatocola sphagniphila SP2T and characterization of the first cellulase from planctomycetes.</title>
        <authorList>
            <person name="Rakitin A.L."/>
            <person name="Beletsky A.V."/>
            <person name="Naumoff D.G."/>
            <person name="Kulichevskaya I.S."/>
            <person name="Mardanov A.V."/>
            <person name="Ravin N.V."/>
            <person name="Dedysh S.N."/>
        </authorList>
    </citation>
    <scope>NUCLEOTIDE SEQUENCE</scope>
    <source>
        <strain evidence="7">SP2T</strain>
    </source>
</reference>
<dbReference type="PIRSF" id="PIRSF037208">
    <property type="entry name" value="ATE_pro_prd"/>
    <property type="match status" value="1"/>
</dbReference>
<sequence length="237" mass="27800">MISLATYLAPLSPCGYLPDRDWQLEYEVVAEMTAEEYEERMKSGWRHFGHWLFHPKCPHCSECVSIRIPVADFQPNRSQRRAWKDNTDIRLEIGEPQVSQDRIDLHAKYHEFQSDFKGWPFEGAKDRDEYMTSFALNPFPVEEWRYFLGERCIGIGYNDLLEESLSMIYFFYDPEFRDRSLGTFNVLSGIARARELNLPYLYLGYYVQGCASLSYKNNFKPSEGLIQGDWIPLAKPS</sequence>
<gene>
    <name evidence="4" type="primary">bpt</name>
    <name evidence="7" type="ORF">KIH39_11080</name>
</gene>
<dbReference type="HAMAP" id="MF_00689">
    <property type="entry name" value="Bpt"/>
    <property type="match status" value="1"/>
</dbReference>
<dbReference type="AlphaFoldDB" id="A0A8E6BAS2"/>
<dbReference type="InterPro" id="IPR007472">
    <property type="entry name" value="N-end_Aminoacyl_Trfase_C"/>
</dbReference>
<feature type="domain" description="N-end rule aminoacyl transferase C-terminal" evidence="6">
    <location>
        <begin position="104"/>
        <end position="225"/>
    </location>
</feature>
<dbReference type="InterPro" id="IPR017138">
    <property type="entry name" value="Asp_Glu_LeuTrfase"/>
</dbReference>
<dbReference type="Proteomes" id="UP000676194">
    <property type="component" value="Chromosome"/>
</dbReference>
<keyword evidence="1 4" id="KW-0963">Cytoplasm</keyword>
<dbReference type="GO" id="GO:0008914">
    <property type="term" value="F:leucyl-tRNA--protein transferase activity"/>
    <property type="evidence" value="ECO:0007669"/>
    <property type="project" value="UniProtKB-UniRule"/>
</dbReference>
<evidence type="ECO:0000313" key="7">
    <source>
        <dbReference type="EMBL" id="QVL34419.1"/>
    </source>
</evidence>
<dbReference type="Pfam" id="PF04377">
    <property type="entry name" value="ATE_C"/>
    <property type="match status" value="1"/>
</dbReference>
<protein>
    <recommendedName>
        <fullName evidence="4">Aspartate/glutamate leucyltransferase</fullName>
        <ecNumber evidence="4">2.3.2.29</ecNumber>
    </recommendedName>
</protein>
<evidence type="ECO:0000259" key="5">
    <source>
        <dbReference type="Pfam" id="PF04376"/>
    </source>
</evidence>
<accession>A0A8E6BAS2</accession>
<dbReference type="GO" id="GO:0004057">
    <property type="term" value="F:arginyl-tRNA--protein transferase activity"/>
    <property type="evidence" value="ECO:0007669"/>
    <property type="project" value="InterPro"/>
</dbReference>
<comment type="similarity">
    <text evidence="4">Belongs to the R-transferase family. Bpt subfamily.</text>
</comment>
<keyword evidence="2 4" id="KW-0808">Transferase</keyword>
<evidence type="ECO:0000313" key="8">
    <source>
        <dbReference type="Proteomes" id="UP000676194"/>
    </source>
</evidence>
<evidence type="ECO:0000256" key="1">
    <source>
        <dbReference type="ARBA" id="ARBA00022490"/>
    </source>
</evidence>
<evidence type="ECO:0000259" key="6">
    <source>
        <dbReference type="Pfam" id="PF04377"/>
    </source>
</evidence>